<dbReference type="PROSITE" id="PS00600">
    <property type="entry name" value="AA_TRANSFER_CLASS_3"/>
    <property type="match status" value="1"/>
</dbReference>
<dbReference type="GO" id="GO:0042802">
    <property type="term" value="F:identical protein binding"/>
    <property type="evidence" value="ECO:0007669"/>
    <property type="project" value="TreeGrafter"/>
</dbReference>
<keyword evidence="3" id="KW-0808">Transferase</keyword>
<dbReference type="SUPFAM" id="SSF53383">
    <property type="entry name" value="PLP-dependent transferases"/>
    <property type="match status" value="1"/>
</dbReference>
<dbReference type="PANTHER" id="PTHR11986">
    <property type="entry name" value="AMINOTRANSFERASE CLASS III"/>
    <property type="match status" value="1"/>
</dbReference>
<dbReference type="InterPro" id="IPR015424">
    <property type="entry name" value="PyrdxlP-dep_Trfase"/>
</dbReference>
<evidence type="ECO:0000256" key="3">
    <source>
        <dbReference type="ARBA" id="ARBA00022679"/>
    </source>
</evidence>
<evidence type="ECO:0000256" key="4">
    <source>
        <dbReference type="ARBA" id="ARBA00022898"/>
    </source>
</evidence>
<dbReference type="GO" id="GO:0008483">
    <property type="term" value="F:transaminase activity"/>
    <property type="evidence" value="ECO:0007669"/>
    <property type="project" value="UniProtKB-KW"/>
</dbReference>
<name>A0AB39W9T8_9FLAO</name>
<dbReference type="FunFam" id="3.40.640.10:FF:000004">
    <property type="entry name" value="Acetylornithine aminotransferase"/>
    <property type="match status" value="1"/>
</dbReference>
<accession>A0AB39W9T8</accession>
<dbReference type="InterPro" id="IPR005814">
    <property type="entry name" value="Aminotrans_3"/>
</dbReference>
<dbReference type="AlphaFoldDB" id="A0AB39W9T8"/>
<dbReference type="EMBL" id="CP165626">
    <property type="protein sequence ID" value="XDU98091.1"/>
    <property type="molecule type" value="Genomic_DNA"/>
</dbReference>
<dbReference type="Gene3D" id="3.40.640.10">
    <property type="entry name" value="Type I PLP-dependent aspartate aminotransferase-like (Major domain)"/>
    <property type="match status" value="1"/>
</dbReference>
<evidence type="ECO:0000256" key="5">
    <source>
        <dbReference type="RuleBase" id="RU003560"/>
    </source>
</evidence>
<keyword evidence="4 5" id="KW-0663">Pyridoxal phosphate</keyword>
<comment type="cofactor">
    <cofactor evidence="1">
        <name>pyridoxal 5'-phosphate</name>
        <dbReference type="ChEBI" id="CHEBI:597326"/>
    </cofactor>
</comment>
<comment type="similarity">
    <text evidence="5">Belongs to the class-III pyridoxal-phosphate-dependent aminotransferase family.</text>
</comment>
<evidence type="ECO:0000256" key="1">
    <source>
        <dbReference type="ARBA" id="ARBA00001933"/>
    </source>
</evidence>
<keyword evidence="2 6" id="KW-0032">Aminotransferase</keyword>
<proteinExistence type="inferred from homology"/>
<reference evidence="6" key="1">
    <citation type="submission" date="2024-07" db="EMBL/GenBank/DDBJ databases">
        <authorList>
            <person name="Biller S.J."/>
        </authorList>
    </citation>
    <scope>NUCLEOTIDE SEQUENCE</scope>
    <source>
        <strain evidence="6">WC2416</strain>
    </source>
</reference>
<dbReference type="InterPro" id="IPR049704">
    <property type="entry name" value="Aminotrans_3_PPA_site"/>
</dbReference>
<dbReference type="GO" id="GO:0030170">
    <property type="term" value="F:pyridoxal phosphate binding"/>
    <property type="evidence" value="ECO:0007669"/>
    <property type="project" value="InterPro"/>
</dbReference>
<gene>
    <name evidence="6" type="ORF">AB3G39_13010</name>
</gene>
<dbReference type="CDD" id="cd00610">
    <property type="entry name" value="OAT_like"/>
    <property type="match status" value="1"/>
</dbReference>
<dbReference type="RefSeq" id="WP_369765419.1">
    <property type="nucleotide sequence ID" value="NZ_CP165626.1"/>
</dbReference>
<dbReference type="PIRSF" id="PIRSF000521">
    <property type="entry name" value="Transaminase_4ab_Lys_Orn"/>
    <property type="match status" value="1"/>
</dbReference>
<dbReference type="InterPro" id="IPR050103">
    <property type="entry name" value="Class-III_PLP-dep_AT"/>
</dbReference>
<sequence length="398" mass="43462">MNTDFIKYQAQTSPYPLGMEVSHAIGSYIFDTNNKKYLDFVAGVSACTLGHQPPRVNQAIKDQLDKYSHVMVYGEYSQSPAVEYCKLLASLLPAPLDKTYLVNSGTEAIEGALKLARRTTGRSQLISCHNAYHGNTMGSMSVMGFEERKQVFRPLIPDVDFITFNNEADLQKITTKTAGVLLETIQGGAGFIQPENGFLKKVKARCVEVGALLILDEIQPGFGRTGTLFGFENYDVVPDILVMGKGMGGGMPVGAFTASAAMMDLLSDNPKLGHITTFGGHPVIAAACLATLQEITETDLMSSALEKENLFKSLLVHPLIKEIRGKGLMLAAMTRSAAITNEVILKCQDRGLILFWLLFEGCAIRITPPLTISEEEIREGCAIMLEVLNEIQVEMDPK</sequence>
<dbReference type="Gene3D" id="3.90.1150.10">
    <property type="entry name" value="Aspartate Aminotransferase, domain 1"/>
    <property type="match status" value="1"/>
</dbReference>
<evidence type="ECO:0000313" key="6">
    <source>
        <dbReference type="EMBL" id="XDU98091.1"/>
    </source>
</evidence>
<organism evidence="6">
    <name type="scientific">Flavobacterium sp. WC2416</name>
    <dbReference type="NCBI Taxonomy" id="3234141"/>
    <lineage>
        <taxon>Bacteria</taxon>
        <taxon>Pseudomonadati</taxon>
        <taxon>Bacteroidota</taxon>
        <taxon>Flavobacteriia</taxon>
        <taxon>Flavobacteriales</taxon>
        <taxon>Flavobacteriaceae</taxon>
        <taxon>Flavobacterium</taxon>
    </lineage>
</organism>
<dbReference type="InterPro" id="IPR015421">
    <property type="entry name" value="PyrdxlP-dep_Trfase_major"/>
</dbReference>
<dbReference type="Pfam" id="PF00202">
    <property type="entry name" value="Aminotran_3"/>
    <property type="match status" value="1"/>
</dbReference>
<protein>
    <submittedName>
        <fullName evidence="6">Aspartate aminotransferase family protein</fullName>
    </submittedName>
</protein>
<dbReference type="InterPro" id="IPR015422">
    <property type="entry name" value="PyrdxlP-dep_Trfase_small"/>
</dbReference>
<evidence type="ECO:0000256" key="2">
    <source>
        <dbReference type="ARBA" id="ARBA00022576"/>
    </source>
</evidence>
<dbReference type="PANTHER" id="PTHR11986:SF79">
    <property type="entry name" value="ACETYLORNITHINE AMINOTRANSFERASE, MITOCHONDRIAL"/>
    <property type="match status" value="1"/>
</dbReference>